<sequence>MTQLERQELRLRSKAIPLVVDNDPVTVLYEDDRLVAVAKPAYVKVHPAHRFIGGTLVNRLIGHLGGAEPGRTHQLRVHLRSVGLPIVGDDLYGRERALYASIDELRAASAVPERAQVIDGVAVRAGLKLHAWRLHVPASVLSGGGKSGGGTVAATATVAGIDAAAGANAAAGSDAVAAAGVVITAPPPAEMVACAAHYGVAMPRVEGGEAAGER</sequence>
<dbReference type="Proteomes" id="UP000798662">
    <property type="component" value="Chromosome 3"/>
</dbReference>
<gene>
    <name evidence="1" type="ORF">I4F81_009668</name>
</gene>
<proteinExistence type="predicted"/>
<evidence type="ECO:0000313" key="1">
    <source>
        <dbReference type="EMBL" id="KAK1867159.1"/>
    </source>
</evidence>
<reference evidence="1" key="1">
    <citation type="submission" date="2019-11" db="EMBL/GenBank/DDBJ databases">
        <title>Nori genome reveals adaptations in red seaweeds to the harsh intertidal environment.</title>
        <authorList>
            <person name="Wang D."/>
            <person name="Mao Y."/>
        </authorList>
    </citation>
    <scope>NUCLEOTIDE SEQUENCE</scope>
    <source>
        <tissue evidence="1">Gametophyte</tissue>
    </source>
</reference>
<dbReference type="EMBL" id="CM020620">
    <property type="protein sequence ID" value="KAK1867159.1"/>
    <property type="molecule type" value="Genomic_DNA"/>
</dbReference>
<name>A0ACC3CB30_PYRYE</name>
<keyword evidence="2" id="KW-1185">Reference proteome</keyword>
<comment type="caution">
    <text evidence="1">The sequence shown here is derived from an EMBL/GenBank/DDBJ whole genome shotgun (WGS) entry which is preliminary data.</text>
</comment>
<evidence type="ECO:0000313" key="2">
    <source>
        <dbReference type="Proteomes" id="UP000798662"/>
    </source>
</evidence>
<protein>
    <submittedName>
        <fullName evidence="1">Uncharacterized protein</fullName>
    </submittedName>
</protein>
<organism evidence="1 2">
    <name type="scientific">Pyropia yezoensis</name>
    <name type="common">Susabi-nori</name>
    <name type="synonym">Porphyra yezoensis</name>
    <dbReference type="NCBI Taxonomy" id="2788"/>
    <lineage>
        <taxon>Eukaryota</taxon>
        <taxon>Rhodophyta</taxon>
        <taxon>Bangiophyceae</taxon>
        <taxon>Bangiales</taxon>
        <taxon>Bangiaceae</taxon>
        <taxon>Pyropia</taxon>
    </lineage>
</organism>
<accession>A0ACC3CB30</accession>